<comment type="caution">
    <text evidence="3">The sequence shown here is derived from an EMBL/GenBank/DDBJ whole genome shotgun (WGS) entry which is preliminary data.</text>
</comment>
<feature type="binding site" evidence="2">
    <location>
        <begin position="34"/>
        <end position="37"/>
    </location>
    <ligand>
        <name>substrate</name>
    </ligand>
</feature>
<keyword evidence="1 2" id="KW-0413">Isomerase</keyword>
<comment type="catalytic activity">
    <reaction evidence="2">
        <text>aldehydo-D-ribose 5-phosphate = D-ribulose 5-phosphate</text>
        <dbReference type="Rhea" id="RHEA:14657"/>
        <dbReference type="ChEBI" id="CHEBI:58121"/>
        <dbReference type="ChEBI" id="CHEBI:58273"/>
        <dbReference type="EC" id="5.3.1.6"/>
    </reaction>
</comment>
<feature type="binding site" evidence="2">
    <location>
        <begin position="89"/>
        <end position="92"/>
    </location>
    <ligand>
        <name>substrate</name>
    </ligand>
</feature>
<feature type="binding site" evidence="2">
    <location>
        <position position="129"/>
    </location>
    <ligand>
        <name>substrate</name>
    </ligand>
</feature>
<dbReference type="PANTHER" id="PTHR11934:SF0">
    <property type="entry name" value="RIBOSE-5-PHOSPHATE ISOMERASE"/>
    <property type="match status" value="1"/>
</dbReference>
<dbReference type="CDD" id="cd01398">
    <property type="entry name" value="RPI_A"/>
    <property type="match status" value="1"/>
</dbReference>
<organism evidence="3 4">
    <name type="scientific">Hungatella hathewayi</name>
    <dbReference type="NCBI Taxonomy" id="154046"/>
    <lineage>
        <taxon>Bacteria</taxon>
        <taxon>Bacillati</taxon>
        <taxon>Bacillota</taxon>
        <taxon>Clostridia</taxon>
        <taxon>Lachnospirales</taxon>
        <taxon>Lachnospiraceae</taxon>
        <taxon>Hungatella</taxon>
    </lineage>
</organism>
<dbReference type="InterPro" id="IPR020672">
    <property type="entry name" value="Ribose5P_isomerase_typA_subgr"/>
</dbReference>
<dbReference type="Pfam" id="PF06026">
    <property type="entry name" value="Rib_5-P_isom_A"/>
    <property type="match status" value="1"/>
</dbReference>
<protein>
    <recommendedName>
        <fullName evidence="2">Ribose-5-phosphate isomerase A</fullName>
        <ecNumber evidence="2">5.3.1.6</ecNumber>
    </recommendedName>
    <alternativeName>
        <fullName evidence="2">Phosphoriboisomerase A</fullName>
        <shortName evidence="2">PRI</shortName>
    </alternativeName>
</protein>
<dbReference type="EMBL" id="BQNJ01000001">
    <property type="protein sequence ID" value="GKH01695.1"/>
    <property type="molecule type" value="Genomic_DNA"/>
</dbReference>
<accession>A0AA37JNB3</accession>
<evidence type="ECO:0000313" key="3">
    <source>
        <dbReference type="EMBL" id="GKH01695.1"/>
    </source>
</evidence>
<comment type="function">
    <text evidence="2">Catalyzes the reversible conversion of ribose-5-phosphate to ribulose 5-phosphate.</text>
</comment>
<dbReference type="AlphaFoldDB" id="A0AA37JNB3"/>
<dbReference type="GO" id="GO:0004751">
    <property type="term" value="F:ribose-5-phosphate isomerase activity"/>
    <property type="evidence" value="ECO:0007669"/>
    <property type="project" value="UniProtKB-UniRule"/>
</dbReference>
<dbReference type="NCBIfam" id="NF001924">
    <property type="entry name" value="PRK00702.1"/>
    <property type="match status" value="1"/>
</dbReference>
<dbReference type="PANTHER" id="PTHR11934">
    <property type="entry name" value="RIBOSE-5-PHOSPHATE ISOMERASE"/>
    <property type="match status" value="1"/>
</dbReference>
<dbReference type="GO" id="GO:0009052">
    <property type="term" value="P:pentose-phosphate shunt, non-oxidative branch"/>
    <property type="evidence" value="ECO:0007669"/>
    <property type="project" value="UniProtKB-UniRule"/>
</dbReference>
<feature type="active site" description="Proton acceptor" evidence="2">
    <location>
        <position position="111"/>
    </location>
</feature>
<dbReference type="GO" id="GO:0005829">
    <property type="term" value="C:cytosol"/>
    <property type="evidence" value="ECO:0007669"/>
    <property type="project" value="TreeGrafter"/>
</dbReference>
<dbReference type="SUPFAM" id="SSF100950">
    <property type="entry name" value="NagB/RpiA/CoA transferase-like"/>
    <property type="match status" value="1"/>
</dbReference>
<comment type="similarity">
    <text evidence="2">Belongs to the ribose 5-phosphate isomerase family.</text>
</comment>
<name>A0AA37JNB3_9FIRM</name>
<dbReference type="HAMAP" id="MF_00170">
    <property type="entry name" value="Rib_5P_isom_A"/>
    <property type="match status" value="1"/>
</dbReference>
<dbReference type="Gene3D" id="3.30.70.260">
    <property type="match status" value="1"/>
</dbReference>
<gene>
    <name evidence="2 3" type="primary">rpiA</name>
    <name evidence="3" type="ORF">CE91St55_36760</name>
</gene>
<dbReference type="Proteomes" id="UP001055091">
    <property type="component" value="Unassembled WGS sequence"/>
</dbReference>
<reference evidence="3" key="1">
    <citation type="submission" date="2022-01" db="EMBL/GenBank/DDBJ databases">
        <title>Novel bile acid biosynthetic pathways are enriched in the microbiome of centenarians.</title>
        <authorList>
            <person name="Sato Y."/>
            <person name="Atarashi K."/>
            <person name="Plichta R.D."/>
            <person name="Arai Y."/>
            <person name="Sasajima S."/>
            <person name="Kearney M.S."/>
            <person name="Suda W."/>
            <person name="Takeshita K."/>
            <person name="Sasaki T."/>
            <person name="Okamoto S."/>
            <person name="Skelly N.A."/>
            <person name="Okamura Y."/>
            <person name="Vlamakis H."/>
            <person name="Li Y."/>
            <person name="Tanoue T."/>
            <person name="Takei H."/>
            <person name="Nittono H."/>
            <person name="Narushima S."/>
            <person name="Irie J."/>
            <person name="Itoh H."/>
            <person name="Moriya K."/>
            <person name="Sugiura Y."/>
            <person name="Suematsu M."/>
            <person name="Moritoki N."/>
            <person name="Shibata S."/>
            <person name="Littman R.D."/>
            <person name="Fischbach A.M."/>
            <person name="Uwamino Y."/>
            <person name="Inoue T."/>
            <person name="Honda A."/>
            <person name="Hattori M."/>
            <person name="Murai T."/>
            <person name="Xavier J.R."/>
            <person name="Hirose N."/>
            <person name="Honda K."/>
        </authorList>
    </citation>
    <scope>NUCLEOTIDE SEQUENCE</scope>
    <source>
        <strain evidence="3">CE91-St55</strain>
    </source>
</reference>
<dbReference type="SUPFAM" id="SSF75445">
    <property type="entry name" value="D-ribose-5-phosphate isomerase (RpiA), lid domain"/>
    <property type="match status" value="1"/>
</dbReference>
<dbReference type="GO" id="GO:0006014">
    <property type="term" value="P:D-ribose metabolic process"/>
    <property type="evidence" value="ECO:0007669"/>
    <property type="project" value="TreeGrafter"/>
</dbReference>
<dbReference type="NCBIfam" id="TIGR00021">
    <property type="entry name" value="rpiA"/>
    <property type="match status" value="1"/>
</dbReference>
<evidence type="ECO:0000256" key="2">
    <source>
        <dbReference type="HAMAP-Rule" id="MF_00170"/>
    </source>
</evidence>
<dbReference type="EC" id="5.3.1.6" evidence="2"/>
<evidence type="ECO:0000256" key="1">
    <source>
        <dbReference type="ARBA" id="ARBA00023235"/>
    </source>
</evidence>
<comment type="subunit">
    <text evidence="2">Homodimer.</text>
</comment>
<feature type="binding site" evidence="2">
    <location>
        <begin position="102"/>
        <end position="105"/>
    </location>
    <ligand>
        <name>substrate</name>
    </ligand>
</feature>
<proteinExistence type="inferred from homology"/>
<dbReference type="InterPro" id="IPR037171">
    <property type="entry name" value="NagB/RpiA_transferase-like"/>
</dbReference>
<dbReference type="InterPro" id="IPR004788">
    <property type="entry name" value="Ribose5P_isomerase_type_A"/>
</dbReference>
<sequence>MPDTKDKQIKEQKKAAAVMAAGELRDGMVAGLGTGTTVYYLIQEIARLVKEGLTIHVLPTSEQTRSLASQLNIPLLSTDTAPAADLAIDGVDGVDSHFWSVKGGGGALFREKLIASNARRVIWILDESKLLNHLSEVPLPIEVVPFGFSYVMKEVAALGFRPRLRLNDGMPFLTDNGNYILDLAGDSSMDYREKSALLKSLTGVVETGLFPDFCDKADNRRSGRGQSPGKQVKRLTDNLSAPLYF</sequence>
<comment type="pathway">
    <text evidence="2">Carbohydrate degradation; pentose phosphate pathway; D-ribose 5-phosphate from D-ribulose 5-phosphate (non-oxidative stage): step 1/1.</text>
</comment>
<evidence type="ECO:0000313" key="4">
    <source>
        <dbReference type="Proteomes" id="UP001055091"/>
    </source>
</evidence>
<dbReference type="Gene3D" id="3.40.50.1360">
    <property type="match status" value="1"/>
</dbReference>